<dbReference type="AlphaFoldDB" id="A0A3S3M2R0"/>
<proteinExistence type="predicted"/>
<evidence type="ECO:0000256" key="3">
    <source>
        <dbReference type="SAM" id="Phobius"/>
    </source>
</evidence>
<feature type="compositionally biased region" description="Polar residues" evidence="2">
    <location>
        <begin position="180"/>
        <end position="195"/>
    </location>
</feature>
<keyword evidence="3" id="KW-1133">Transmembrane helix</keyword>
<feature type="region of interest" description="Disordered" evidence="2">
    <location>
        <begin position="154"/>
        <end position="205"/>
    </location>
</feature>
<keyword evidence="5" id="KW-1185">Reference proteome</keyword>
<comment type="caution">
    <text evidence="4">The sequence shown here is derived from an EMBL/GenBank/DDBJ whole genome shotgun (WGS) entry which is preliminary data.</text>
</comment>
<feature type="compositionally biased region" description="Polar residues" evidence="2">
    <location>
        <begin position="66"/>
        <end position="78"/>
    </location>
</feature>
<name>A0A3S3M2R0_9MAGN</name>
<gene>
    <name evidence="4" type="ORF">CKAN_00040600</name>
</gene>
<keyword evidence="3" id="KW-0812">Transmembrane</keyword>
<sequence length="993" mass="108185">MDTLRAASSPSSFQLRLGFRCKKSASLIHLRMNFRPSARRIWSLSASAGSATARDGSESAGDRTRSGNSWMSSGSEADSFSGWLDKDSGDSERNRGFQGMVGAGLAGIFLAAGVTFASLALSKRSSGLRKQMEPLTTQQEVLLASDDLNDIDNQVGNEHNTVSTDDGRMQNDRGSEFKTGINQDSDSSIEITEPTSDSRPDDNIHFGNSSIQNAQSNYNDIDTISEASSEENLQFIPGVDAVSVVTGSNPNSANLVEPDVVNGSSDAFTFTDSHSFMSSEKQDPVIELEESQGTVELVELPVSSSDSTNLSVDIPDGISFSVEIENSKLPSELVCAPDGQLLSKPPTLDGLVTSESNANVESQVESKDVVKNVASVSSEQTFEVSATLQFPSEGISLLSEERNLVEIEAPGTTSASMSEDLYGNEPDINAQSEINRSRLLFESTLPENSFSFAGIPAPSLLSAALQVPPGKVLVPAVVDQVQGQALSALQVLKVIETDVKPGDLCTRREYARWLVTASSVLSRSTTSKIYPAMYIENVTELAFDDVSPEDPDFPSIQGLAEAGLISSKLSRRDLHESLDRGPVLFSSESPLSRQDLISWKMVERKQLPEVDKKILSQCSGFIDVDKINPDAWPAIVADLSSGDQSIIALAFGFTRLFQPDKPVTKAQAAIALVTCDAAELVSEELARIEAESMAEAAVAAHTDLVAQVEKDLSASFEKELAAEKEKIDSLEKLAAEAKLELERLRAERNEENNALMQGRAAVESEMEILTRLRHEVEEQLQSLTSDKMEIAFERDRINKLRQESESENQAIAKLQHDLEVERKALSMARAWAEDEARRVREHAKALEEARNRWEMHGIKVVVDDDLRDDATAGVTWLNGGKESPMDETTVNRAENLVIKLKVMAGEIKGKSSTVIEKIIQRIKDVILVLKQKAAEVARDAEELRRTVALKVSSSMVEFQQNAAGFGSNVKDGARRLAEDCRDGVEKITQKFKT</sequence>
<evidence type="ECO:0000313" key="4">
    <source>
        <dbReference type="EMBL" id="RWR72196.1"/>
    </source>
</evidence>
<dbReference type="EMBL" id="QPKB01000001">
    <property type="protein sequence ID" value="RWR72196.1"/>
    <property type="molecule type" value="Genomic_DNA"/>
</dbReference>
<evidence type="ECO:0000313" key="5">
    <source>
        <dbReference type="Proteomes" id="UP000283530"/>
    </source>
</evidence>
<feature type="compositionally biased region" description="Basic and acidic residues" evidence="2">
    <location>
        <begin position="55"/>
        <end position="65"/>
    </location>
</feature>
<feature type="coiled-coil region" evidence="1">
    <location>
        <begin position="713"/>
        <end position="852"/>
    </location>
</feature>
<dbReference type="Proteomes" id="UP000283530">
    <property type="component" value="Unassembled WGS sequence"/>
</dbReference>
<protein>
    <submittedName>
        <fullName evidence="4">Chloroplast thylakoid membrane, putative isoform 1</fullName>
    </submittedName>
</protein>
<feature type="region of interest" description="Disordered" evidence="2">
    <location>
        <begin position="51"/>
        <end position="92"/>
    </location>
</feature>
<keyword evidence="1" id="KW-0175">Coiled coil</keyword>
<feature type="compositionally biased region" description="Polar residues" evidence="2">
    <location>
        <begin position="154"/>
        <end position="164"/>
    </location>
</feature>
<organism evidence="4 5">
    <name type="scientific">Cinnamomum micranthum f. kanehirae</name>
    <dbReference type="NCBI Taxonomy" id="337451"/>
    <lineage>
        <taxon>Eukaryota</taxon>
        <taxon>Viridiplantae</taxon>
        <taxon>Streptophyta</taxon>
        <taxon>Embryophyta</taxon>
        <taxon>Tracheophyta</taxon>
        <taxon>Spermatophyta</taxon>
        <taxon>Magnoliopsida</taxon>
        <taxon>Magnoliidae</taxon>
        <taxon>Laurales</taxon>
        <taxon>Lauraceae</taxon>
        <taxon>Cinnamomum</taxon>
    </lineage>
</organism>
<dbReference type="PANTHER" id="PTHR33740:SF3">
    <property type="entry name" value="GPI-ANCHORED ADHESIN-LIKE PROTEIN"/>
    <property type="match status" value="1"/>
</dbReference>
<evidence type="ECO:0000256" key="1">
    <source>
        <dbReference type="SAM" id="Coils"/>
    </source>
</evidence>
<reference evidence="4 5" key="1">
    <citation type="journal article" date="2019" name="Nat. Plants">
        <title>Stout camphor tree genome fills gaps in understanding of flowering plant genome evolution.</title>
        <authorList>
            <person name="Chaw S.M."/>
            <person name="Liu Y.C."/>
            <person name="Wu Y.W."/>
            <person name="Wang H.Y."/>
            <person name="Lin C.I."/>
            <person name="Wu C.S."/>
            <person name="Ke H.M."/>
            <person name="Chang L.Y."/>
            <person name="Hsu C.Y."/>
            <person name="Yang H.T."/>
            <person name="Sudianto E."/>
            <person name="Hsu M.H."/>
            <person name="Wu K.P."/>
            <person name="Wang L.N."/>
            <person name="Leebens-Mack J.H."/>
            <person name="Tsai I.J."/>
        </authorList>
    </citation>
    <scope>NUCLEOTIDE SEQUENCE [LARGE SCALE GENOMIC DNA]</scope>
    <source>
        <strain evidence="5">cv. Chaw 1501</strain>
        <tissue evidence="4">Young leaves</tissue>
    </source>
</reference>
<dbReference type="PANTHER" id="PTHR33740">
    <property type="entry name" value="GPI-ANCHORED ADHESIN-LIKE PROTEIN"/>
    <property type="match status" value="1"/>
</dbReference>
<evidence type="ECO:0000256" key="2">
    <source>
        <dbReference type="SAM" id="MobiDB-lite"/>
    </source>
</evidence>
<accession>A0A3S3M2R0</accession>
<keyword evidence="3" id="KW-0472">Membrane</keyword>
<feature type="compositionally biased region" description="Basic and acidic residues" evidence="2">
    <location>
        <begin position="165"/>
        <end position="176"/>
    </location>
</feature>
<dbReference type="OrthoDB" id="2020668at2759"/>
<feature type="transmembrane region" description="Helical" evidence="3">
    <location>
        <begin position="101"/>
        <end position="121"/>
    </location>
</feature>